<evidence type="ECO:0000256" key="8">
    <source>
        <dbReference type="SAM" id="MobiDB-lite"/>
    </source>
</evidence>
<dbReference type="PROSITE" id="PS50262">
    <property type="entry name" value="G_PROTEIN_RECEP_F1_2"/>
    <property type="match status" value="1"/>
</dbReference>
<dbReference type="CDD" id="cd14978">
    <property type="entry name" value="7tmA_FMRFamide_R-like"/>
    <property type="match status" value="1"/>
</dbReference>
<dbReference type="PRINTS" id="PR00237">
    <property type="entry name" value="GPCRRHODOPSN"/>
</dbReference>
<keyword evidence="7" id="KW-0807">Transducer</keyword>
<evidence type="ECO:0000256" key="4">
    <source>
        <dbReference type="ARBA" id="ARBA00023040"/>
    </source>
</evidence>
<name>A0A816BW32_9BILA</name>
<evidence type="ECO:0000313" key="13">
    <source>
        <dbReference type="EMBL" id="CAF2036363.1"/>
    </source>
</evidence>
<dbReference type="EMBL" id="CAJOBG010000464">
    <property type="protein sequence ID" value="CAF3817992.1"/>
    <property type="molecule type" value="Genomic_DNA"/>
</dbReference>
<feature type="domain" description="G-protein coupled receptors family 1 profile" evidence="10">
    <location>
        <begin position="51"/>
        <end position="352"/>
    </location>
</feature>
<dbReference type="AlphaFoldDB" id="A0A816BW32"/>
<evidence type="ECO:0000256" key="5">
    <source>
        <dbReference type="ARBA" id="ARBA00023136"/>
    </source>
</evidence>
<evidence type="ECO:0000256" key="9">
    <source>
        <dbReference type="SAM" id="Phobius"/>
    </source>
</evidence>
<dbReference type="Proteomes" id="UP000676336">
    <property type="component" value="Unassembled WGS sequence"/>
</dbReference>
<organism evidence="12 19">
    <name type="scientific">Rotaria magnacalcarata</name>
    <dbReference type="NCBI Taxonomy" id="392030"/>
    <lineage>
        <taxon>Eukaryota</taxon>
        <taxon>Metazoa</taxon>
        <taxon>Spiralia</taxon>
        <taxon>Gnathifera</taxon>
        <taxon>Rotifera</taxon>
        <taxon>Eurotatoria</taxon>
        <taxon>Bdelloidea</taxon>
        <taxon>Philodinida</taxon>
        <taxon>Philodinidae</taxon>
        <taxon>Rotaria</taxon>
    </lineage>
</organism>
<feature type="region of interest" description="Disordered" evidence="8">
    <location>
        <begin position="384"/>
        <end position="403"/>
    </location>
</feature>
<feature type="transmembrane region" description="Helical" evidence="9">
    <location>
        <begin position="105"/>
        <end position="126"/>
    </location>
</feature>
<evidence type="ECO:0000313" key="11">
    <source>
        <dbReference type="EMBL" id="CAF1420421.1"/>
    </source>
</evidence>
<feature type="compositionally biased region" description="Low complexity" evidence="8">
    <location>
        <begin position="432"/>
        <end position="445"/>
    </location>
</feature>
<dbReference type="EMBL" id="CAJOBJ010026698">
    <property type="protein sequence ID" value="CAF4248168.1"/>
    <property type="molecule type" value="Genomic_DNA"/>
</dbReference>
<dbReference type="OrthoDB" id="9990906at2759"/>
<dbReference type="PANTHER" id="PTHR24243">
    <property type="entry name" value="G-PROTEIN COUPLED RECEPTOR"/>
    <property type="match status" value="1"/>
</dbReference>
<evidence type="ECO:0000313" key="20">
    <source>
        <dbReference type="Proteomes" id="UP000663866"/>
    </source>
</evidence>
<dbReference type="GO" id="GO:0004930">
    <property type="term" value="F:G protein-coupled receptor activity"/>
    <property type="evidence" value="ECO:0007669"/>
    <property type="project" value="UniProtKB-KW"/>
</dbReference>
<evidence type="ECO:0000256" key="3">
    <source>
        <dbReference type="ARBA" id="ARBA00022989"/>
    </source>
</evidence>
<keyword evidence="20" id="KW-1185">Reference proteome</keyword>
<dbReference type="Proteomes" id="UP000663834">
    <property type="component" value="Unassembled WGS sequence"/>
</dbReference>
<dbReference type="PANTHER" id="PTHR24243:SF230">
    <property type="entry name" value="G-PROTEIN COUPLED RECEPTORS FAMILY 1 PROFILE DOMAIN-CONTAINING PROTEIN"/>
    <property type="match status" value="1"/>
</dbReference>
<protein>
    <recommendedName>
        <fullName evidence="10">G-protein coupled receptors family 1 profile domain-containing protein</fullName>
    </recommendedName>
</protein>
<dbReference type="SUPFAM" id="SSF81321">
    <property type="entry name" value="Family A G protein-coupled receptor-like"/>
    <property type="match status" value="1"/>
</dbReference>
<evidence type="ECO:0000256" key="6">
    <source>
        <dbReference type="ARBA" id="ARBA00023170"/>
    </source>
</evidence>
<feature type="region of interest" description="Disordered" evidence="8">
    <location>
        <begin position="415"/>
        <end position="458"/>
    </location>
</feature>
<reference evidence="12" key="1">
    <citation type="submission" date="2021-02" db="EMBL/GenBank/DDBJ databases">
        <authorList>
            <person name="Nowell W R."/>
        </authorList>
    </citation>
    <scope>NUCLEOTIDE SEQUENCE</scope>
</reference>
<feature type="transmembrane region" description="Helical" evidence="9">
    <location>
        <begin position="147"/>
        <end position="167"/>
    </location>
</feature>
<dbReference type="Proteomes" id="UP000681720">
    <property type="component" value="Unassembled WGS sequence"/>
</dbReference>
<keyword evidence="5 9" id="KW-0472">Membrane</keyword>
<keyword evidence="2 9" id="KW-0812">Transmembrane</keyword>
<dbReference type="EMBL" id="CAJNOV010010788">
    <property type="protein sequence ID" value="CAF1420421.1"/>
    <property type="molecule type" value="Genomic_DNA"/>
</dbReference>
<dbReference type="EMBL" id="CAJNRE010004556">
    <property type="protein sequence ID" value="CAF2036363.1"/>
    <property type="molecule type" value="Genomic_DNA"/>
</dbReference>
<dbReference type="EMBL" id="CAJNOW010012896">
    <property type="protein sequence ID" value="CAF1615562.1"/>
    <property type="molecule type" value="Genomic_DNA"/>
</dbReference>
<evidence type="ECO:0000313" key="16">
    <source>
        <dbReference type="EMBL" id="CAF4025126.1"/>
    </source>
</evidence>
<proteinExistence type="predicted"/>
<feature type="transmembrane region" description="Helical" evidence="9">
    <location>
        <begin position="38"/>
        <end position="59"/>
    </location>
</feature>
<sequence>MGNVPDFCRNLTETINETSYQHLSECWTEMQIAEFLRIYLPLIILPISLISNCLSFFALRSRHMRGTATAFFMLILSVLDPLVLLTKNLVYYPTFLAADAILCKILYFLIYVVGYTTVWILVIMTADKFFAVWFPLKVAYFCTITRAKYVCVLLIAMTSIISLHHFWTIASVKHPKDATQHACYYDMSRYALIQRIWRYADFMIWCFLPFILISTLSLLIIYKLSQKRKVQRQNHIKTQQTNVDPNSISKPKRSSALEINNSEIEMRSNQKQKIVRSRNRHITFMLLAVAGVFLLFTLPNSIYFVLESTYGFNKAPTTNDYYLWRRYRRLTILTIFMFQLSDLQHAANFFIYLLTSGKFRRTVLHICLSILYIVPTILSRTKQHTTNSKRYSSRRFDRDQHETLSRPNTFEATNFIRHSRDTSNNKPPQKNYLYSYHSSTSRSTTGELSQYDNKHAPI</sequence>
<keyword evidence="6" id="KW-0675">Receptor</keyword>
<evidence type="ECO:0000313" key="15">
    <source>
        <dbReference type="EMBL" id="CAF3817992.1"/>
    </source>
</evidence>
<dbReference type="Proteomes" id="UP000663824">
    <property type="component" value="Unassembled WGS sequence"/>
</dbReference>
<feature type="transmembrane region" description="Helical" evidence="9">
    <location>
        <begin position="282"/>
        <end position="306"/>
    </location>
</feature>
<comment type="subcellular location">
    <subcellularLocation>
        <location evidence="1">Membrane</location>
        <topology evidence="1">Multi-pass membrane protein</topology>
    </subcellularLocation>
</comment>
<comment type="caution">
    <text evidence="12">The sequence shown here is derived from an EMBL/GenBank/DDBJ whole genome shotgun (WGS) entry which is preliminary data.</text>
</comment>
<keyword evidence="4" id="KW-0297">G-protein coupled receptor</keyword>
<evidence type="ECO:0000259" key="10">
    <source>
        <dbReference type="PROSITE" id="PS50262"/>
    </source>
</evidence>
<dbReference type="GO" id="GO:0005886">
    <property type="term" value="C:plasma membrane"/>
    <property type="evidence" value="ECO:0007669"/>
    <property type="project" value="TreeGrafter"/>
</dbReference>
<evidence type="ECO:0000256" key="2">
    <source>
        <dbReference type="ARBA" id="ARBA00022692"/>
    </source>
</evidence>
<accession>A0A816BW32</accession>
<dbReference type="Pfam" id="PF00001">
    <property type="entry name" value="7tm_1"/>
    <property type="match status" value="1"/>
</dbReference>
<evidence type="ECO:0000313" key="14">
    <source>
        <dbReference type="EMBL" id="CAF2152614.1"/>
    </source>
</evidence>
<evidence type="ECO:0000313" key="12">
    <source>
        <dbReference type="EMBL" id="CAF1615562.1"/>
    </source>
</evidence>
<evidence type="ECO:0000313" key="17">
    <source>
        <dbReference type="EMBL" id="CAF4035730.1"/>
    </source>
</evidence>
<gene>
    <name evidence="17" type="ORF">BYL167_LOCUS15589</name>
    <name evidence="11" type="ORF">CJN711_LOCUS22961</name>
    <name evidence="18" type="ORF">GIL414_LOCUS23568</name>
    <name evidence="12" type="ORF">KQP761_LOCUS23957</name>
    <name evidence="13" type="ORF">MBJ925_LOCUS10762</name>
    <name evidence="15" type="ORF">OVN521_LOCUS4867</name>
    <name evidence="16" type="ORF">SMN809_LOCUS13251</name>
    <name evidence="14" type="ORF">WKI299_LOCUS30605</name>
</gene>
<evidence type="ECO:0000313" key="19">
    <source>
        <dbReference type="Proteomes" id="UP000663834"/>
    </source>
</evidence>
<feature type="compositionally biased region" description="Basic and acidic residues" evidence="8">
    <location>
        <begin position="394"/>
        <end position="403"/>
    </location>
</feature>
<feature type="transmembrane region" description="Helical" evidence="9">
    <location>
        <begin position="362"/>
        <end position="378"/>
    </location>
</feature>
<evidence type="ECO:0000256" key="1">
    <source>
        <dbReference type="ARBA" id="ARBA00004141"/>
    </source>
</evidence>
<dbReference type="EMBL" id="CAJOBI010005203">
    <property type="protein sequence ID" value="CAF4025126.1"/>
    <property type="molecule type" value="Genomic_DNA"/>
</dbReference>
<feature type="transmembrane region" description="Helical" evidence="9">
    <location>
        <begin position="202"/>
        <end position="222"/>
    </location>
</feature>
<dbReference type="InterPro" id="IPR000276">
    <property type="entry name" value="GPCR_Rhodpsn"/>
</dbReference>
<dbReference type="InterPro" id="IPR017452">
    <property type="entry name" value="GPCR_Rhodpsn_7TM"/>
</dbReference>
<dbReference type="Proteomes" id="UP000663856">
    <property type="component" value="Unassembled WGS sequence"/>
</dbReference>
<evidence type="ECO:0000313" key="18">
    <source>
        <dbReference type="EMBL" id="CAF4248168.1"/>
    </source>
</evidence>
<feature type="transmembrane region" description="Helical" evidence="9">
    <location>
        <begin position="66"/>
        <end position="85"/>
    </location>
</feature>
<dbReference type="Proteomes" id="UP000663866">
    <property type="component" value="Unassembled WGS sequence"/>
</dbReference>
<evidence type="ECO:0000256" key="7">
    <source>
        <dbReference type="ARBA" id="ARBA00023224"/>
    </source>
</evidence>
<dbReference type="Gene3D" id="1.20.1070.10">
    <property type="entry name" value="Rhodopsin 7-helix transmembrane proteins"/>
    <property type="match status" value="1"/>
</dbReference>
<dbReference type="EMBL" id="CAJOBH010005792">
    <property type="protein sequence ID" value="CAF4035730.1"/>
    <property type="molecule type" value="Genomic_DNA"/>
</dbReference>
<dbReference type="Proteomes" id="UP000663855">
    <property type="component" value="Unassembled WGS sequence"/>
</dbReference>
<dbReference type="Proteomes" id="UP000681967">
    <property type="component" value="Unassembled WGS sequence"/>
</dbReference>
<dbReference type="EMBL" id="CAJNRF010013883">
    <property type="protein sequence ID" value="CAF2152614.1"/>
    <property type="molecule type" value="Genomic_DNA"/>
</dbReference>
<keyword evidence="3 9" id="KW-1133">Transmembrane helix</keyword>